<accession>A0A811S828</accession>
<dbReference type="Pfam" id="PF14291">
    <property type="entry name" value="DUF4371"/>
    <property type="match status" value="1"/>
</dbReference>
<comment type="caution">
    <text evidence="4">The sequence shown here is derived from an EMBL/GenBank/DDBJ whole genome shotgun (WGS) entry which is preliminary data.</text>
</comment>
<keyword evidence="5" id="KW-1185">Reference proteome</keyword>
<dbReference type="InterPro" id="IPR012337">
    <property type="entry name" value="RNaseH-like_sf"/>
</dbReference>
<dbReference type="Pfam" id="PF05699">
    <property type="entry name" value="Dimer_Tnp_hAT"/>
    <property type="match status" value="1"/>
</dbReference>
<dbReference type="AlphaFoldDB" id="A0A811S828"/>
<feature type="region of interest" description="Disordered" evidence="1">
    <location>
        <begin position="850"/>
        <end position="869"/>
    </location>
</feature>
<feature type="compositionally biased region" description="Polar residues" evidence="1">
    <location>
        <begin position="223"/>
        <end position="233"/>
    </location>
</feature>
<dbReference type="SUPFAM" id="SSF53098">
    <property type="entry name" value="Ribonuclease H-like"/>
    <property type="match status" value="1"/>
</dbReference>
<feature type="domain" description="DUF4371" evidence="3">
    <location>
        <begin position="344"/>
        <end position="400"/>
    </location>
</feature>
<dbReference type="InterPro" id="IPR055298">
    <property type="entry name" value="AtLOH3-like"/>
</dbReference>
<dbReference type="OrthoDB" id="1705400at2759"/>
<dbReference type="PANTHER" id="PTHR11697">
    <property type="entry name" value="GENERAL TRANSCRIPTION FACTOR 2-RELATED ZINC FINGER PROTEIN"/>
    <property type="match status" value="1"/>
</dbReference>
<organism evidence="4 5">
    <name type="scientific">Miscanthus lutarioriparius</name>
    <dbReference type="NCBI Taxonomy" id="422564"/>
    <lineage>
        <taxon>Eukaryota</taxon>
        <taxon>Viridiplantae</taxon>
        <taxon>Streptophyta</taxon>
        <taxon>Embryophyta</taxon>
        <taxon>Tracheophyta</taxon>
        <taxon>Spermatophyta</taxon>
        <taxon>Magnoliopsida</taxon>
        <taxon>Liliopsida</taxon>
        <taxon>Poales</taxon>
        <taxon>Poaceae</taxon>
        <taxon>PACMAD clade</taxon>
        <taxon>Panicoideae</taxon>
        <taxon>Andropogonodae</taxon>
        <taxon>Andropogoneae</taxon>
        <taxon>Saccharinae</taxon>
        <taxon>Miscanthus</taxon>
    </lineage>
</organism>
<reference evidence="4" key="1">
    <citation type="submission" date="2020-10" db="EMBL/GenBank/DDBJ databases">
        <authorList>
            <person name="Han B."/>
            <person name="Lu T."/>
            <person name="Zhao Q."/>
            <person name="Huang X."/>
            <person name="Zhao Y."/>
        </authorList>
    </citation>
    <scope>NUCLEOTIDE SEQUENCE</scope>
</reference>
<dbReference type="EMBL" id="CAJGYO010000019">
    <property type="protein sequence ID" value="CAD6338697.1"/>
    <property type="molecule type" value="Genomic_DNA"/>
</dbReference>
<feature type="region of interest" description="Disordered" evidence="1">
    <location>
        <begin position="212"/>
        <end position="237"/>
    </location>
</feature>
<dbReference type="InterPro" id="IPR025398">
    <property type="entry name" value="DUF4371"/>
</dbReference>
<sequence>MTNVSFKHKTVIIFKLVMLRKKSHSLPALTTIPTTKHISECRITKNEESIKEVDVKRDRTSQHRPKSNRETNPIGYGVPSAAASLPSRPDSSLDILAAAAASSSFVAASSGGFAWGGTQAATALGPAARTHGGQGARRPCPSGAGALLLDSGGEPRRPAAGKDATTQGGRAGAGGRSVQRCEALEFGGRQASINQATEQISSMSKRTLMNYYSSASGSGSGSTPHTNESTSQPKKLREEFSHSNLIADPAQHKPIDSYDPAIRDQLKRAYALSGPTQPHEFKFPSKWMVDQWRTFQKCCKISYLFVEMMRVVLPSTKMISPDIQKDLAKACAEEVTAVSMDEIRGQVVERFLGLQHVQSCIAIALKEALVDMLSSHNLSISMLRGQGYDGASNMRGEFNGVQKLIRDENPYAFYVHCFAHQLQLVVVAVSTSSADIADFFNYVPLIVSNVGASCMRKDALLAKHQDVLLEKIEKGEIITGKGLNQESSLARPGDTRWGSHLKTLLRILAMWEAIIDVLEIVKKDSIKPRNNGGALGLIEKMESFDFVFILHLMIQLLSMTDILSQALQRKDQDIVEAMHLISDMKDSLQDMRENGWEPLLKRVITFCEKNEIEVPDMDKEINVRGTPRRRKQKVTNMHYYHVELFLVVVDALLTEMNHRFSETSSELLVCMTTFNPRDSFSNFDVKKLVRLAEIYADDFDIGELAVLPNHLTQFVNRARRTPDFLGCTELGKVAKIMVKTKMHTSYKLVYRLIELILILPVATASVERIFSALNIIKTDLRNKMGDEWLNDLMICYTEKEIFRKIDNEKIKKRFQEMKKRCCYFGGIMWGDLLVSKLVLSSSWTRALSSSSHHRKGRTSMGGSSSTAKLNGQLEQGGVGAVESLCKGGAELLRRGRRGRRREMEPAPMIARIGCLSKAPPQPQSEVVASPVSGDGGSTWSGLLQDVWRRRAAGAIIPANGGSACTGLGGIAGICGGGVGGGDATADGEETGGGGGWEAERWRRRRRSALATTAAVSHLPLRFGSSQGL</sequence>
<dbReference type="PANTHER" id="PTHR11697:SF230">
    <property type="entry name" value="ZINC FINGER, MYM DOMAIN CONTAINING 1"/>
    <property type="match status" value="1"/>
</dbReference>
<feature type="region of interest" description="Disordered" evidence="1">
    <location>
        <begin position="53"/>
        <end position="89"/>
    </location>
</feature>
<name>A0A811S828_9POAL</name>
<gene>
    <name evidence="4" type="ORF">NCGR_LOCUS62795</name>
</gene>
<protein>
    <submittedName>
        <fullName evidence="4">Uncharacterized protein</fullName>
    </submittedName>
</protein>
<evidence type="ECO:0000259" key="2">
    <source>
        <dbReference type="Pfam" id="PF05699"/>
    </source>
</evidence>
<dbReference type="InterPro" id="IPR008906">
    <property type="entry name" value="HATC_C_dom"/>
</dbReference>
<dbReference type="GO" id="GO:0046983">
    <property type="term" value="F:protein dimerization activity"/>
    <property type="evidence" value="ECO:0007669"/>
    <property type="project" value="InterPro"/>
</dbReference>
<evidence type="ECO:0000259" key="3">
    <source>
        <dbReference type="Pfam" id="PF14291"/>
    </source>
</evidence>
<proteinExistence type="predicted"/>
<feature type="compositionally biased region" description="Low complexity" evidence="1">
    <location>
        <begin position="142"/>
        <end position="152"/>
    </location>
</feature>
<dbReference type="Proteomes" id="UP000604825">
    <property type="component" value="Unassembled WGS sequence"/>
</dbReference>
<feature type="region of interest" description="Disordered" evidence="1">
    <location>
        <begin position="127"/>
        <end position="177"/>
    </location>
</feature>
<feature type="compositionally biased region" description="Polar residues" evidence="1">
    <location>
        <begin position="860"/>
        <end position="869"/>
    </location>
</feature>
<evidence type="ECO:0000313" key="5">
    <source>
        <dbReference type="Proteomes" id="UP000604825"/>
    </source>
</evidence>
<evidence type="ECO:0000256" key="1">
    <source>
        <dbReference type="SAM" id="MobiDB-lite"/>
    </source>
</evidence>
<evidence type="ECO:0000313" key="4">
    <source>
        <dbReference type="EMBL" id="CAD6338697.1"/>
    </source>
</evidence>
<feature type="domain" description="HAT C-terminal dimerisation" evidence="2">
    <location>
        <begin position="741"/>
        <end position="800"/>
    </location>
</feature>